<evidence type="ECO:0000256" key="1">
    <source>
        <dbReference type="SAM" id="MobiDB-lite"/>
    </source>
</evidence>
<feature type="compositionally biased region" description="Acidic residues" evidence="1">
    <location>
        <begin position="25"/>
        <end position="36"/>
    </location>
</feature>
<name>A0A8K0Y0Y9_9ENTR</name>
<reference evidence="2" key="1">
    <citation type="submission" date="2021-01" db="EMBL/GenBank/DDBJ databases">
        <title>Intestinitalea alba gen. nov., sp. nov., a novel genus of the family Enterobacteriaceae, isolated from the gut of the plastic-eating mealworm Tenebrio molitor L.</title>
        <authorList>
            <person name="Yang Y."/>
        </authorList>
    </citation>
    <scope>NUCLEOTIDE SEQUENCE</scope>
    <source>
        <strain evidence="2">BIT-L3</strain>
    </source>
</reference>
<dbReference type="RefSeq" id="WP_238715421.1">
    <property type="nucleotide sequence ID" value="NZ_JAEPBH010000109.1"/>
</dbReference>
<dbReference type="Proteomes" id="UP000659047">
    <property type="component" value="Unassembled WGS sequence"/>
</dbReference>
<dbReference type="EMBL" id="JAEPBH010000109">
    <property type="protein sequence ID" value="MBK4717124.1"/>
    <property type="molecule type" value="Genomic_DNA"/>
</dbReference>
<dbReference type="AlphaFoldDB" id="A0A8K0Y0Y9"/>
<protein>
    <submittedName>
        <fullName evidence="2">Uncharacterized protein</fullName>
    </submittedName>
</protein>
<evidence type="ECO:0000313" key="2">
    <source>
        <dbReference type="EMBL" id="MBK4717124.1"/>
    </source>
</evidence>
<evidence type="ECO:0000313" key="3">
    <source>
        <dbReference type="Proteomes" id="UP000659047"/>
    </source>
</evidence>
<sequence length="63" mass="7274">MATNTDTLSTFHSRRGVTASCLWLDDVDEPENEGDDFDYRDSEFFDDSAAKQTSPEFEEDDDW</sequence>
<gene>
    <name evidence="2" type="ORF">JJB97_17800</name>
</gene>
<proteinExistence type="predicted"/>
<feature type="region of interest" description="Disordered" evidence="1">
    <location>
        <begin position="25"/>
        <end position="63"/>
    </location>
</feature>
<organism evidence="2 3">
    <name type="scientific">Tenebrionibacter intestinalis</name>
    <dbReference type="NCBI Taxonomy" id="2799638"/>
    <lineage>
        <taxon>Bacteria</taxon>
        <taxon>Pseudomonadati</taxon>
        <taxon>Pseudomonadota</taxon>
        <taxon>Gammaproteobacteria</taxon>
        <taxon>Enterobacterales</taxon>
        <taxon>Enterobacteriaceae</taxon>
        <taxon>Tenebrionibacter/Tenebrionicola group</taxon>
        <taxon>Tenebrionibacter</taxon>
    </lineage>
</organism>
<comment type="caution">
    <text evidence="2">The sequence shown here is derived from an EMBL/GenBank/DDBJ whole genome shotgun (WGS) entry which is preliminary data.</text>
</comment>
<accession>A0A8K0Y0Y9</accession>
<keyword evidence="3" id="KW-1185">Reference proteome</keyword>